<feature type="domain" description="HTH cro/C1-type" evidence="4">
    <location>
        <begin position="11"/>
        <end position="65"/>
    </location>
</feature>
<dbReference type="GO" id="GO:0003700">
    <property type="term" value="F:DNA-binding transcription factor activity"/>
    <property type="evidence" value="ECO:0007669"/>
    <property type="project" value="TreeGrafter"/>
</dbReference>
<dbReference type="OrthoDB" id="2986852at2"/>
<dbReference type="Proteomes" id="UP000077405">
    <property type="component" value="Chromosome"/>
</dbReference>
<dbReference type="SUPFAM" id="SSF47413">
    <property type="entry name" value="lambda repressor-like DNA-binding domains"/>
    <property type="match status" value="1"/>
</dbReference>
<accession>A0A160JE88</accession>
<dbReference type="GO" id="GO:0003677">
    <property type="term" value="F:DNA binding"/>
    <property type="evidence" value="ECO:0007669"/>
    <property type="project" value="UniProtKB-KW"/>
</dbReference>
<evidence type="ECO:0000256" key="3">
    <source>
        <dbReference type="ARBA" id="ARBA00023163"/>
    </source>
</evidence>
<dbReference type="InterPro" id="IPR010982">
    <property type="entry name" value="Lambda_DNA-bd_dom_sf"/>
</dbReference>
<dbReference type="Pfam" id="PF01381">
    <property type="entry name" value="HTH_3"/>
    <property type="match status" value="1"/>
</dbReference>
<sequence>MDICRQVGLNVQRIRRTRGWSQEQLAFESGLHRTYISGIERGARNPTITVLKELADALGVPASALLESDAAPVDEEGTIAPIRSS</sequence>
<keyword evidence="1" id="KW-0805">Transcription regulation</keyword>
<reference evidence="5 6" key="1">
    <citation type="journal article" date="2013" name="Int. J. Syst. Evol. Microbiol.">
        <title>Azospirillum humicireducens sp. nov., a nitrogen-fixing bacterium isolated from a microbial fuel cell.</title>
        <authorList>
            <person name="Zhou S."/>
            <person name="Han L."/>
            <person name="Wang Y."/>
            <person name="Yang G."/>
            <person name="Zhuang L."/>
            <person name="Hu P."/>
        </authorList>
    </citation>
    <scope>NUCLEOTIDE SEQUENCE [LARGE SCALE GENOMIC DNA]</scope>
    <source>
        <strain evidence="5 6">SgZ-5</strain>
    </source>
</reference>
<keyword evidence="2" id="KW-0238">DNA-binding</keyword>
<dbReference type="RefSeq" id="WP_063634185.1">
    <property type="nucleotide sequence ID" value="NZ_CP015285.1"/>
</dbReference>
<organism evidence="5 6">
    <name type="scientific">Azospirillum humicireducens</name>
    <dbReference type="NCBI Taxonomy" id="1226968"/>
    <lineage>
        <taxon>Bacteria</taxon>
        <taxon>Pseudomonadati</taxon>
        <taxon>Pseudomonadota</taxon>
        <taxon>Alphaproteobacteria</taxon>
        <taxon>Rhodospirillales</taxon>
        <taxon>Azospirillaceae</taxon>
        <taxon>Azospirillum</taxon>
    </lineage>
</organism>
<keyword evidence="3" id="KW-0804">Transcription</keyword>
<dbReference type="Gene3D" id="1.10.260.40">
    <property type="entry name" value="lambda repressor-like DNA-binding domains"/>
    <property type="match status" value="1"/>
</dbReference>
<protein>
    <submittedName>
        <fullName evidence="5">XRE family transcriptional regulator</fullName>
    </submittedName>
</protein>
<evidence type="ECO:0000256" key="1">
    <source>
        <dbReference type="ARBA" id="ARBA00023015"/>
    </source>
</evidence>
<dbReference type="InterPro" id="IPR050807">
    <property type="entry name" value="TransReg_Diox_bact_type"/>
</dbReference>
<dbReference type="SMART" id="SM00530">
    <property type="entry name" value="HTH_XRE"/>
    <property type="match status" value="1"/>
</dbReference>
<name>A0A160JE88_9PROT</name>
<dbReference type="GO" id="GO:0005829">
    <property type="term" value="C:cytosol"/>
    <property type="evidence" value="ECO:0007669"/>
    <property type="project" value="TreeGrafter"/>
</dbReference>
<dbReference type="CDD" id="cd00093">
    <property type="entry name" value="HTH_XRE"/>
    <property type="match status" value="1"/>
</dbReference>
<evidence type="ECO:0000259" key="4">
    <source>
        <dbReference type="PROSITE" id="PS50943"/>
    </source>
</evidence>
<dbReference type="PANTHER" id="PTHR46797">
    <property type="entry name" value="HTH-TYPE TRANSCRIPTIONAL REGULATOR"/>
    <property type="match status" value="1"/>
</dbReference>
<evidence type="ECO:0000313" key="6">
    <source>
        <dbReference type="Proteomes" id="UP000077405"/>
    </source>
</evidence>
<evidence type="ECO:0000256" key="2">
    <source>
        <dbReference type="ARBA" id="ARBA00023125"/>
    </source>
</evidence>
<dbReference type="PANTHER" id="PTHR46797:SF23">
    <property type="entry name" value="HTH-TYPE TRANSCRIPTIONAL REGULATOR SUTR"/>
    <property type="match status" value="1"/>
</dbReference>
<dbReference type="EMBL" id="CP015285">
    <property type="protein sequence ID" value="ANC91095.1"/>
    <property type="molecule type" value="Genomic_DNA"/>
</dbReference>
<dbReference type="InterPro" id="IPR001387">
    <property type="entry name" value="Cro/C1-type_HTH"/>
</dbReference>
<gene>
    <name evidence="5" type="ORF">A6A40_03815</name>
</gene>
<dbReference type="AlphaFoldDB" id="A0A160JE88"/>
<keyword evidence="6" id="KW-1185">Reference proteome</keyword>
<dbReference type="KEGG" id="ahu:A6A40_03815"/>
<proteinExistence type="predicted"/>
<dbReference type="PROSITE" id="PS50943">
    <property type="entry name" value="HTH_CROC1"/>
    <property type="match status" value="1"/>
</dbReference>
<evidence type="ECO:0000313" key="5">
    <source>
        <dbReference type="EMBL" id="ANC91095.1"/>
    </source>
</evidence>